<dbReference type="InterPro" id="IPR007110">
    <property type="entry name" value="Ig-like_dom"/>
</dbReference>
<dbReference type="PROSITE" id="PS50835">
    <property type="entry name" value="IG_LIKE"/>
    <property type="match status" value="1"/>
</dbReference>
<proteinExistence type="predicted"/>
<evidence type="ECO:0000259" key="1">
    <source>
        <dbReference type="PROSITE" id="PS50835"/>
    </source>
</evidence>
<dbReference type="InterPro" id="IPR013783">
    <property type="entry name" value="Ig-like_fold"/>
</dbReference>
<protein>
    <submittedName>
        <fullName evidence="2">(Mediterranean fruit fly) hypothetical protein</fullName>
    </submittedName>
</protein>
<keyword evidence="3" id="KW-1185">Reference proteome</keyword>
<dbReference type="EMBL" id="CAJHJT010000012">
    <property type="protein sequence ID" value="CAD6997278.1"/>
    <property type="molecule type" value="Genomic_DNA"/>
</dbReference>
<dbReference type="Gene3D" id="2.60.40.10">
    <property type="entry name" value="Immunoglobulins"/>
    <property type="match status" value="1"/>
</dbReference>
<comment type="caution">
    <text evidence="2">The sequence shown here is derived from an EMBL/GenBank/DDBJ whole genome shotgun (WGS) entry which is preliminary data.</text>
</comment>
<name>A0A811UG10_CERCA</name>
<sequence length="115" mass="12720">MSRQAIPILASNYFDTQGPNFSHEPPSRIEFTNNAGSIADCIAHGNPPPNVEWLDKDNNPITSISKVRHILANGSLYFPPFEAEEFRQDVHWSVYHCVASNAVGTVVSRDVVVKA</sequence>
<organism evidence="2 3">
    <name type="scientific">Ceratitis capitata</name>
    <name type="common">Mediterranean fruit fly</name>
    <name type="synonym">Tephritis capitata</name>
    <dbReference type="NCBI Taxonomy" id="7213"/>
    <lineage>
        <taxon>Eukaryota</taxon>
        <taxon>Metazoa</taxon>
        <taxon>Ecdysozoa</taxon>
        <taxon>Arthropoda</taxon>
        <taxon>Hexapoda</taxon>
        <taxon>Insecta</taxon>
        <taxon>Pterygota</taxon>
        <taxon>Neoptera</taxon>
        <taxon>Endopterygota</taxon>
        <taxon>Diptera</taxon>
        <taxon>Brachycera</taxon>
        <taxon>Muscomorpha</taxon>
        <taxon>Tephritoidea</taxon>
        <taxon>Tephritidae</taxon>
        <taxon>Ceratitis</taxon>
        <taxon>Ceratitis</taxon>
    </lineage>
</organism>
<accession>A0A811UG10</accession>
<dbReference type="OrthoDB" id="152385at2759"/>
<feature type="non-terminal residue" evidence="2">
    <location>
        <position position="1"/>
    </location>
</feature>
<dbReference type="SUPFAM" id="SSF48726">
    <property type="entry name" value="Immunoglobulin"/>
    <property type="match status" value="1"/>
</dbReference>
<reference evidence="2" key="1">
    <citation type="submission" date="2020-11" db="EMBL/GenBank/DDBJ databases">
        <authorList>
            <person name="Whitehead M."/>
        </authorList>
    </citation>
    <scope>NUCLEOTIDE SEQUENCE</scope>
    <source>
        <strain evidence="2">EGII</strain>
    </source>
</reference>
<evidence type="ECO:0000313" key="2">
    <source>
        <dbReference type="EMBL" id="CAD6997278.1"/>
    </source>
</evidence>
<dbReference type="AlphaFoldDB" id="A0A811UG10"/>
<gene>
    <name evidence="2" type="ORF">CCAP1982_LOCUS5911</name>
</gene>
<feature type="domain" description="Ig-like" evidence="1">
    <location>
        <begin position="19"/>
        <end position="108"/>
    </location>
</feature>
<dbReference type="InterPro" id="IPR036179">
    <property type="entry name" value="Ig-like_dom_sf"/>
</dbReference>
<dbReference type="Proteomes" id="UP000606786">
    <property type="component" value="Unassembled WGS sequence"/>
</dbReference>
<evidence type="ECO:0000313" key="3">
    <source>
        <dbReference type="Proteomes" id="UP000606786"/>
    </source>
</evidence>